<proteinExistence type="predicted"/>
<accession>A0AAU9PLB9</accession>
<name>A0AAU9PLB9_9ASTR</name>
<dbReference type="AlphaFoldDB" id="A0AAU9PLB9"/>
<protein>
    <submittedName>
        <fullName evidence="1">Uncharacterized protein</fullName>
    </submittedName>
</protein>
<evidence type="ECO:0000313" key="1">
    <source>
        <dbReference type="EMBL" id="CAH1451106.1"/>
    </source>
</evidence>
<evidence type="ECO:0000313" key="2">
    <source>
        <dbReference type="Proteomes" id="UP001157418"/>
    </source>
</evidence>
<comment type="caution">
    <text evidence="1">The sequence shown here is derived from an EMBL/GenBank/DDBJ whole genome shotgun (WGS) entry which is preliminary data.</text>
</comment>
<dbReference type="EMBL" id="CAKMRJ010005670">
    <property type="protein sequence ID" value="CAH1451106.1"/>
    <property type="molecule type" value="Genomic_DNA"/>
</dbReference>
<dbReference type="Proteomes" id="UP001157418">
    <property type="component" value="Unassembled WGS sequence"/>
</dbReference>
<reference evidence="1 2" key="1">
    <citation type="submission" date="2022-01" db="EMBL/GenBank/DDBJ databases">
        <authorList>
            <person name="Xiong W."/>
            <person name="Schranz E."/>
        </authorList>
    </citation>
    <scope>NUCLEOTIDE SEQUENCE [LARGE SCALE GENOMIC DNA]</scope>
</reference>
<keyword evidence="2" id="KW-1185">Reference proteome</keyword>
<sequence length="137" mass="15003">MVKHTISKAWKKVSCSICKEKGHNNATCGQVTGPSKQNGTKKPNIIPTQEFVNITKGGGYDKVMVYAGDALEMIGQEEKIVGVNGHVEGLKVNARVRQVQHVRPPNKRKKSERIIKMKLAKNMGGEGSNPATTMDFD</sequence>
<organism evidence="1 2">
    <name type="scientific">Lactuca virosa</name>
    <dbReference type="NCBI Taxonomy" id="75947"/>
    <lineage>
        <taxon>Eukaryota</taxon>
        <taxon>Viridiplantae</taxon>
        <taxon>Streptophyta</taxon>
        <taxon>Embryophyta</taxon>
        <taxon>Tracheophyta</taxon>
        <taxon>Spermatophyta</taxon>
        <taxon>Magnoliopsida</taxon>
        <taxon>eudicotyledons</taxon>
        <taxon>Gunneridae</taxon>
        <taxon>Pentapetalae</taxon>
        <taxon>asterids</taxon>
        <taxon>campanulids</taxon>
        <taxon>Asterales</taxon>
        <taxon>Asteraceae</taxon>
        <taxon>Cichorioideae</taxon>
        <taxon>Cichorieae</taxon>
        <taxon>Lactucinae</taxon>
        <taxon>Lactuca</taxon>
    </lineage>
</organism>
<gene>
    <name evidence="1" type="ORF">LVIROSA_LOCUS36481</name>
</gene>